<dbReference type="InterPro" id="IPR000719">
    <property type="entry name" value="Prot_kinase_dom"/>
</dbReference>
<evidence type="ECO:0000313" key="3">
    <source>
        <dbReference type="EMBL" id="VDM74634.1"/>
    </source>
</evidence>
<dbReference type="PANTHER" id="PTHR22967">
    <property type="entry name" value="SERINE/THREONINE PROTEIN KINASE"/>
    <property type="match status" value="1"/>
</dbReference>
<dbReference type="Proteomes" id="UP000270094">
    <property type="component" value="Unassembled WGS sequence"/>
</dbReference>
<protein>
    <recommendedName>
        <fullName evidence="2">Protein kinase domain-containing protein</fullName>
    </recommendedName>
</protein>
<proteinExistence type="predicted"/>
<feature type="domain" description="Protein kinase" evidence="2">
    <location>
        <begin position="36"/>
        <end position="301"/>
    </location>
</feature>
<dbReference type="GO" id="GO:0005524">
    <property type="term" value="F:ATP binding"/>
    <property type="evidence" value="ECO:0007669"/>
    <property type="project" value="InterPro"/>
</dbReference>
<dbReference type="AlphaFoldDB" id="A0A3P7J9Q2"/>
<dbReference type="Pfam" id="PF00069">
    <property type="entry name" value="Pkinase"/>
    <property type="match status" value="1"/>
</dbReference>
<dbReference type="PROSITE" id="PS50011">
    <property type="entry name" value="PROTEIN_KINASE_DOM"/>
    <property type="match status" value="1"/>
</dbReference>
<dbReference type="InterPro" id="IPR011009">
    <property type="entry name" value="Kinase-like_dom_sf"/>
</dbReference>
<dbReference type="GO" id="GO:0035612">
    <property type="term" value="F:AP-2 adaptor complex binding"/>
    <property type="evidence" value="ECO:0007669"/>
    <property type="project" value="TreeGrafter"/>
</dbReference>
<gene>
    <name evidence="3" type="ORF">SVUK_LOCUS9632</name>
</gene>
<reference evidence="3 4" key="1">
    <citation type="submission" date="2018-11" db="EMBL/GenBank/DDBJ databases">
        <authorList>
            <consortium name="Pathogen Informatics"/>
        </authorList>
    </citation>
    <scope>NUCLEOTIDE SEQUENCE [LARGE SCALE GENOMIC DNA]</scope>
</reference>
<keyword evidence="4" id="KW-1185">Reference proteome</keyword>
<dbReference type="SMART" id="SM00220">
    <property type="entry name" value="S_TKc"/>
    <property type="match status" value="1"/>
</dbReference>
<dbReference type="GO" id="GO:0045747">
    <property type="term" value="P:positive regulation of Notch signaling pathway"/>
    <property type="evidence" value="ECO:0007669"/>
    <property type="project" value="TreeGrafter"/>
</dbReference>
<keyword evidence="1" id="KW-0547">Nucleotide-binding</keyword>
<accession>A0A3P7J9Q2</accession>
<dbReference type="PANTHER" id="PTHR22967:SF105">
    <property type="entry name" value="CYCLIN-G-ASSOCIATED KINASE"/>
    <property type="match status" value="1"/>
</dbReference>
<dbReference type="PROSITE" id="PS00108">
    <property type="entry name" value="PROTEIN_KINASE_ST"/>
    <property type="match status" value="1"/>
</dbReference>
<evidence type="ECO:0000256" key="1">
    <source>
        <dbReference type="ARBA" id="ARBA00022741"/>
    </source>
</evidence>
<organism evidence="3 4">
    <name type="scientific">Strongylus vulgaris</name>
    <name type="common">Blood worm</name>
    <dbReference type="NCBI Taxonomy" id="40348"/>
    <lineage>
        <taxon>Eukaryota</taxon>
        <taxon>Metazoa</taxon>
        <taxon>Ecdysozoa</taxon>
        <taxon>Nematoda</taxon>
        <taxon>Chromadorea</taxon>
        <taxon>Rhabditida</taxon>
        <taxon>Rhabditina</taxon>
        <taxon>Rhabditomorpha</taxon>
        <taxon>Strongyloidea</taxon>
        <taxon>Strongylidae</taxon>
        <taxon>Strongylus</taxon>
    </lineage>
</organism>
<evidence type="ECO:0000313" key="4">
    <source>
        <dbReference type="Proteomes" id="UP000270094"/>
    </source>
</evidence>
<dbReference type="GO" id="GO:0005737">
    <property type="term" value="C:cytoplasm"/>
    <property type="evidence" value="ECO:0007669"/>
    <property type="project" value="TreeGrafter"/>
</dbReference>
<dbReference type="OrthoDB" id="1717591at2759"/>
<evidence type="ECO:0000259" key="2">
    <source>
        <dbReference type="PROSITE" id="PS50011"/>
    </source>
</evidence>
<dbReference type="GO" id="GO:2000369">
    <property type="term" value="P:regulation of clathrin-dependent endocytosis"/>
    <property type="evidence" value="ECO:0007669"/>
    <property type="project" value="TreeGrafter"/>
</dbReference>
<name>A0A3P7J9Q2_STRVU</name>
<dbReference type="InterPro" id="IPR008271">
    <property type="entry name" value="Ser/Thr_kinase_AS"/>
</dbReference>
<sequence>MSGLFRGALNLIQGESTSNSSHPLIGTQLEVGSIRLRVASLIAEGGFAVVFAANDSSNKWYALKRQLTKDKESMEAVLLEIRILKEVICKEFTIVGFAPITLSLCFHTRNRYSYVLSFVCSFFFRRASFFLLGGSVADMMKNTHLSPEEALKIFYAATRAVCHMHERKVPITHRDIKIENLLFDATGRVKLCDFGSATVQTFTPDETWNMSKRTQLEEEMQRHTTPMYRAPEILDTYQNYPVGPQQDIWALGCVLFYLCYHVHPFEDSAKLRILNVAYTVPSGSEECRDILPVIGKFLINV</sequence>
<dbReference type="SUPFAM" id="SSF56112">
    <property type="entry name" value="Protein kinase-like (PK-like)"/>
    <property type="match status" value="1"/>
</dbReference>
<dbReference type="Gene3D" id="1.10.510.10">
    <property type="entry name" value="Transferase(Phosphotransferase) domain 1"/>
    <property type="match status" value="1"/>
</dbReference>
<dbReference type="EMBL" id="UYYB01094558">
    <property type="protein sequence ID" value="VDM74634.1"/>
    <property type="molecule type" value="Genomic_DNA"/>
</dbReference>
<dbReference type="GO" id="GO:0004674">
    <property type="term" value="F:protein serine/threonine kinase activity"/>
    <property type="evidence" value="ECO:0007669"/>
    <property type="project" value="TreeGrafter"/>
</dbReference>